<evidence type="ECO:0000313" key="2">
    <source>
        <dbReference type="Proteomes" id="UP001157418"/>
    </source>
</evidence>
<protein>
    <recommendedName>
        <fullName evidence="3">F-box domain-containing protein</fullName>
    </recommendedName>
</protein>
<accession>A0AAU9MW96</accession>
<dbReference type="PANTHER" id="PTHR16517">
    <property type="entry name" value="TUBBY-RELATED"/>
    <property type="match status" value="1"/>
</dbReference>
<comment type="caution">
    <text evidence="1">The sequence shown here is derived from an EMBL/GenBank/DDBJ whole genome shotgun (WGS) entry which is preliminary data.</text>
</comment>
<dbReference type="Gene3D" id="1.20.1280.50">
    <property type="match status" value="1"/>
</dbReference>
<dbReference type="InterPro" id="IPR025659">
    <property type="entry name" value="Tubby-like_C"/>
</dbReference>
<name>A0AAU9MW96_9ASTR</name>
<evidence type="ECO:0008006" key="3">
    <source>
        <dbReference type="Google" id="ProtNLM"/>
    </source>
</evidence>
<gene>
    <name evidence="1" type="ORF">LVIROSA_LOCUS18980</name>
</gene>
<dbReference type="SUPFAM" id="SSF54518">
    <property type="entry name" value="Tubby C-terminal domain-like"/>
    <property type="match status" value="1"/>
</dbReference>
<dbReference type="Proteomes" id="UP001157418">
    <property type="component" value="Unassembled WGS sequence"/>
</dbReference>
<proteinExistence type="predicted"/>
<dbReference type="AlphaFoldDB" id="A0AAU9MW96"/>
<evidence type="ECO:0000313" key="1">
    <source>
        <dbReference type="EMBL" id="CAH1432323.1"/>
    </source>
</evidence>
<sequence length="159" mass="17809">MELETMDDSKQNCWAKMPPDLLTDVLMRIEAESNWPPRKDVVSYAGVCRSWRKIMKEIVKCPQLSGKLTFPDSLKQPGSVGSPTECFILTDRANQIFYFCLHMTKSPYYDGEIPSCCKEGSSSCIGILRSNFLGTKFRVYDIDPLNADAATKCPSSMGS</sequence>
<dbReference type="PANTHER" id="PTHR16517:SF119">
    <property type="entry name" value="TUBBY-LIKE F-BOX PROTEIN 3"/>
    <property type="match status" value="1"/>
</dbReference>
<dbReference type="Gene3D" id="3.20.90.10">
    <property type="entry name" value="Tubby Protein, Chain A"/>
    <property type="match status" value="1"/>
</dbReference>
<keyword evidence="2" id="KW-1185">Reference proteome</keyword>
<dbReference type="EMBL" id="CAKMRJ010003334">
    <property type="protein sequence ID" value="CAH1432323.1"/>
    <property type="molecule type" value="Genomic_DNA"/>
</dbReference>
<reference evidence="1 2" key="1">
    <citation type="submission" date="2022-01" db="EMBL/GenBank/DDBJ databases">
        <authorList>
            <person name="Xiong W."/>
            <person name="Schranz E."/>
        </authorList>
    </citation>
    <scope>NUCLEOTIDE SEQUENCE [LARGE SCALE GENOMIC DNA]</scope>
</reference>
<organism evidence="1 2">
    <name type="scientific">Lactuca virosa</name>
    <dbReference type="NCBI Taxonomy" id="75947"/>
    <lineage>
        <taxon>Eukaryota</taxon>
        <taxon>Viridiplantae</taxon>
        <taxon>Streptophyta</taxon>
        <taxon>Embryophyta</taxon>
        <taxon>Tracheophyta</taxon>
        <taxon>Spermatophyta</taxon>
        <taxon>Magnoliopsida</taxon>
        <taxon>eudicotyledons</taxon>
        <taxon>Gunneridae</taxon>
        <taxon>Pentapetalae</taxon>
        <taxon>asterids</taxon>
        <taxon>campanulids</taxon>
        <taxon>Asterales</taxon>
        <taxon>Asteraceae</taxon>
        <taxon>Cichorioideae</taxon>
        <taxon>Cichorieae</taxon>
        <taxon>Lactucinae</taxon>
        <taxon>Lactuca</taxon>
    </lineage>
</organism>